<proteinExistence type="predicted"/>
<reference evidence="2" key="1">
    <citation type="submission" date="2018-11" db="EMBL/GenBank/DDBJ databases">
        <title>Proposal to divide the Flavobacteriaceae and reorganize its genera based on Amino Acid Identity values calculated from whole genome sequences.</title>
        <authorList>
            <person name="Nicholson A.C."/>
            <person name="Gulvik C.A."/>
            <person name="Whitney A.M."/>
            <person name="Humrighouse B.W."/>
            <person name="Bell M."/>
            <person name="Holmes B."/>
            <person name="Steigerwalt A.B."/>
            <person name="Villarma A."/>
            <person name="Sheth M."/>
            <person name="Batra D."/>
            <person name="Pryor J."/>
            <person name="Bernardet J.-F."/>
            <person name="Hugo C."/>
            <person name="Kampfer P."/>
            <person name="Newman J.D."/>
            <person name="McQuiston J.R."/>
        </authorList>
    </citation>
    <scope>NUCLEOTIDE SEQUENCE [LARGE SCALE GENOMIC DNA]</scope>
    <source>
        <strain evidence="2">F5649</strain>
    </source>
</reference>
<gene>
    <name evidence="1" type="ORF">EIB74_04375</name>
</gene>
<evidence type="ECO:0000313" key="2">
    <source>
        <dbReference type="Proteomes" id="UP000281810"/>
    </source>
</evidence>
<keyword evidence="2" id="KW-1185">Reference proteome</keyword>
<sequence length="324" mass="39362">MGNHKTFLLMMPDYSDFPNLFMDNLNKVGFLPFVITDNPSKFKYKGIEKIINFSRKFFLKDREYKKKLIEEHKLREYYKKISQLDMLDYVLVIRPDAFPIPVIQELKKKTKKLIAYQWDGIEKFPEVKKYFHLFDTFFCFDSADEKNNIKPITNFYFDCIPPVYKDYNAQKPEFYFVGLYWENREKKIDRFISEVLKMEVELSIFIQYNNKSEIKNPKIKYIKERITFLENLRNVEKADVLLDFVDPVHNGLSIRFFEAIYYKKKVITDNQTVKDYDFYHPDNIFVLDENFEQIDSFLNTPYRELPEEIVKKYGFSHWIKEIIR</sequence>
<dbReference type="OrthoDB" id="3251881at2"/>
<dbReference type="RefSeq" id="WP_124801507.1">
    <property type="nucleotide sequence ID" value="NZ_CP034161.1"/>
</dbReference>
<accession>A0A3G8Y202</accession>
<dbReference type="EMBL" id="CP034161">
    <property type="protein sequence ID" value="AZI39240.1"/>
    <property type="molecule type" value="Genomic_DNA"/>
</dbReference>
<dbReference type="AlphaFoldDB" id="A0A3G8Y202"/>
<name>A0A3G8Y202_9FLAO</name>
<dbReference type="Proteomes" id="UP000281810">
    <property type="component" value="Chromosome"/>
</dbReference>
<protein>
    <submittedName>
        <fullName evidence="1">Uncharacterized protein</fullName>
    </submittedName>
</protein>
<organism evidence="1 2">
    <name type="scientific">Epilithonimonas vandammei</name>
    <dbReference type="NCBI Taxonomy" id="2487072"/>
    <lineage>
        <taxon>Bacteria</taxon>
        <taxon>Pseudomonadati</taxon>
        <taxon>Bacteroidota</taxon>
        <taxon>Flavobacteriia</taxon>
        <taxon>Flavobacteriales</taxon>
        <taxon>Weeksellaceae</taxon>
        <taxon>Chryseobacterium group</taxon>
        <taxon>Epilithonimonas</taxon>
    </lineage>
</organism>
<evidence type="ECO:0000313" key="1">
    <source>
        <dbReference type="EMBL" id="AZI39240.1"/>
    </source>
</evidence>